<dbReference type="AlphaFoldDB" id="A0A0K9P2E4"/>
<evidence type="ECO:0000313" key="2">
    <source>
        <dbReference type="EMBL" id="KMZ63129.1"/>
    </source>
</evidence>
<dbReference type="InterPro" id="IPR010734">
    <property type="entry name" value="Copine_C"/>
</dbReference>
<dbReference type="Pfam" id="PF07002">
    <property type="entry name" value="Copine"/>
    <property type="match status" value="1"/>
</dbReference>
<dbReference type="Proteomes" id="UP000036987">
    <property type="component" value="Unassembled WGS sequence"/>
</dbReference>
<dbReference type="OrthoDB" id="5855668at2759"/>
<protein>
    <recommendedName>
        <fullName evidence="1">Copine C-terminal domain-containing protein</fullName>
    </recommendedName>
</protein>
<gene>
    <name evidence="2" type="ORF">ZOSMA_425G00030</name>
</gene>
<evidence type="ECO:0000259" key="1">
    <source>
        <dbReference type="Pfam" id="PF07002"/>
    </source>
</evidence>
<keyword evidence="3" id="KW-1185">Reference proteome</keyword>
<comment type="caution">
    <text evidence="2">The sequence shown here is derived from an EMBL/GenBank/DDBJ whole genome shotgun (WGS) entry which is preliminary data.</text>
</comment>
<organism evidence="2 3">
    <name type="scientific">Zostera marina</name>
    <name type="common">Eelgrass</name>
    <dbReference type="NCBI Taxonomy" id="29655"/>
    <lineage>
        <taxon>Eukaryota</taxon>
        <taxon>Viridiplantae</taxon>
        <taxon>Streptophyta</taxon>
        <taxon>Embryophyta</taxon>
        <taxon>Tracheophyta</taxon>
        <taxon>Spermatophyta</taxon>
        <taxon>Magnoliopsida</taxon>
        <taxon>Liliopsida</taxon>
        <taxon>Zosteraceae</taxon>
        <taxon>Zostera</taxon>
    </lineage>
</organism>
<accession>A0A0K9P2E4</accession>
<name>A0A0K9P2E4_ZOSMR</name>
<reference evidence="3" key="1">
    <citation type="journal article" date="2016" name="Nature">
        <title>The genome of the seagrass Zostera marina reveals angiosperm adaptation to the sea.</title>
        <authorList>
            <person name="Olsen J.L."/>
            <person name="Rouze P."/>
            <person name="Verhelst B."/>
            <person name="Lin Y.-C."/>
            <person name="Bayer T."/>
            <person name="Collen J."/>
            <person name="Dattolo E."/>
            <person name="De Paoli E."/>
            <person name="Dittami S."/>
            <person name="Maumus F."/>
            <person name="Michel G."/>
            <person name="Kersting A."/>
            <person name="Lauritano C."/>
            <person name="Lohaus R."/>
            <person name="Toepel M."/>
            <person name="Tonon T."/>
            <person name="Vanneste K."/>
            <person name="Amirebrahimi M."/>
            <person name="Brakel J."/>
            <person name="Bostroem C."/>
            <person name="Chovatia M."/>
            <person name="Grimwood J."/>
            <person name="Jenkins J.W."/>
            <person name="Jueterbock A."/>
            <person name="Mraz A."/>
            <person name="Stam W.T."/>
            <person name="Tice H."/>
            <person name="Bornberg-Bauer E."/>
            <person name="Green P.J."/>
            <person name="Pearson G.A."/>
            <person name="Procaccini G."/>
            <person name="Duarte C.M."/>
            <person name="Schmutz J."/>
            <person name="Reusch T.B.H."/>
            <person name="Van de Peer Y."/>
        </authorList>
    </citation>
    <scope>NUCLEOTIDE SEQUENCE [LARGE SCALE GENOMIC DNA]</scope>
    <source>
        <strain evidence="3">cv. Finnish</strain>
    </source>
</reference>
<feature type="domain" description="Copine C-terminal" evidence="1">
    <location>
        <begin position="18"/>
        <end position="50"/>
    </location>
</feature>
<evidence type="ECO:0000313" key="3">
    <source>
        <dbReference type="Proteomes" id="UP000036987"/>
    </source>
</evidence>
<dbReference type="EMBL" id="LFYR01001270">
    <property type="protein sequence ID" value="KMZ63129.1"/>
    <property type="molecule type" value="Genomic_DNA"/>
</dbReference>
<sequence>MFWVRRRLHGVYIDTEPGVLSRQEKETIDAIVKSSEYALSIVVVGVRETDRGTR</sequence>
<proteinExistence type="predicted"/>